<protein>
    <submittedName>
        <fullName evidence="9">TAFII28 domain-containing protein</fullName>
    </submittedName>
</protein>
<dbReference type="SUPFAM" id="SSF50978">
    <property type="entry name" value="WD40 repeat-like"/>
    <property type="match status" value="1"/>
</dbReference>
<accession>A0A183UV53</accession>
<dbReference type="SUPFAM" id="SSF47113">
    <property type="entry name" value="Histone-fold"/>
    <property type="match status" value="1"/>
</dbReference>
<evidence type="ECO:0000313" key="8">
    <source>
        <dbReference type="Proteomes" id="UP000050794"/>
    </source>
</evidence>
<dbReference type="PANTHER" id="PTHR13218">
    <property type="entry name" value="TRANSCRIPTION INITIATION FACTOR TFIID SUBUNIT 11-RELATED"/>
    <property type="match status" value="1"/>
</dbReference>
<evidence type="ECO:0000256" key="3">
    <source>
        <dbReference type="ARBA" id="ARBA00023015"/>
    </source>
</evidence>
<evidence type="ECO:0000259" key="6">
    <source>
        <dbReference type="Pfam" id="PF04719"/>
    </source>
</evidence>
<dbReference type="EMBL" id="UYWY01021234">
    <property type="protein sequence ID" value="VDM43694.1"/>
    <property type="molecule type" value="Genomic_DNA"/>
</dbReference>
<dbReference type="Proteomes" id="UP000050794">
    <property type="component" value="Unassembled WGS sequence"/>
</dbReference>
<proteinExistence type="inferred from homology"/>
<keyword evidence="3" id="KW-0805">Transcription regulation</keyword>
<dbReference type="GO" id="GO:0046982">
    <property type="term" value="F:protein heterodimerization activity"/>
    <property type="evidence" value="ECO:0007669"/>
    <property type="project" value="InterPro"/>
</dbReference>
<keyword evidence="8" id="KW-1185">Reference proteome</keyword>
<dbReference type="GO" id="GO:0051123">
    <property type="term" value="P:RNA polymerase II preinitiation complex assembly"/>
    <property type="evidence" value="ECO:0007669"/>
    <property type="project" value="InterPro"/>
</dbReference>
<dbReference type="GO" id="GO:0016251">
    <property type="term" value="F:RNA polymerase II general transcription initiation factor activity"/>
    <property type="evidence" value="ECO:0007669"/>
    <property type="project" value="TreeGrafter"/>
</dbReference>
<dbReference type="Gene3D" id="1.10.20.10">
    <property type="entry name" value="Histone, subunit A"/>
    <property type="match status" value="1"/>
</dbReference>
<dbReference type="InterPro" id="IPR045127">
    <property type="entry name" value="TAF11-like"/>
</dbReference>
<evidence type="ECO:0000256" key="1">
    <source>
        <dbReference type="ARBA" id="ARBA00004123"/>
    </source>
</evidence>
<dbReference type="WBParaSite" id="TCNE_0001237301-mRNA-1">
    <property type="protein sequence ID" value="TCNE_0001237301-mRNA-1"/>
    <property type="gene ID" value="TCNE_0001237301"/>
</dbReference>
<keyword evidence="4" id="KW-0804">Transcription</keyword>
<comment type="subcellular location">
    <subcellularLocation>
        <location evidence="1">Nucleus</location>
    </subcellularLocation>
</comment>
<dbReference type="PANTHER" id="PTHR13218:SF8">
    <property type="entry name" value="TRANSCRIPTION INITIATION FACTOR TFIID SUBUNIT 11"/>
    <property type="match status" value="1"/>
</dbReference>
<evidence type="ECO:0000256" key="4">
    <source>
        <dbReference type="ARBA" id="ARBA00023163"/>
    </source>
</evidence>
<dbReference type="Pfam" id="PF04719">
    <property type="entry name" value="TAFII28"/>
    <property type="match status" value="2"/>
</dbReference>
<evidence type="ECO:0000256" key="2">
    <source>
        <dbReference type="ARBA" id="ARBA00009788"/>
    </source>
</evidence>
<dbReference type="AlphaFoldDB" id="A0A183UV53"/>
<evidence type="ECO:0000256" key="5">
    <source>
        <dbReference type="ARBA" id="ARBA00023242"/>
    </source>
</evidence>
<name>A0A183UV53_TOXCA</name>
<reference evidence="7 8" key="2">
    <citation type="submission" date="2018-11" db="EMBL/GenBank/DDBJ databases">
        <authorList>
            <consortium name="Pathogen Informatics"/>
        </authorList>
    </citation>
    <scope>NUCLEOTIDE SEQUENCE [LARGE SCALE GENOMIC DNA]</scope>
</reference>
<dbReference type="GO" id="GO:0005669">
    <property type="term" value="C:transcription factor TFIID complex"/>
    <property type="evidence" value="ECO:0007669"/>
    <property type="project" value="InterPro"/>
</dbReference>
<comment type="similarity">
    <text evidence="2">Belongs to the TAF11 family.</text>
</comment>
<evidence type="ECO:0000313" key="9">
    <source>
        <dbReference type="WBParaSite" id="TCNE_0001237301-mRNA-1"/>
    </source>
</evidence>
<evidence type="ECO:0000313" key="7">
    <source>
        <dbReference type="EMBL" id="VDM43694.1"/>
    </source>
</evidence>
<dbReference type="InterPro" id="IPR009072">
    <property type="entry name" value="Histone-fold"/>
</dbReference>
<reference evidence="9" key="1">
    <citation type="submission" date="2016-06" db="UniProtKB">
        <authorList>
            <consortium name="WormBaseParasite"/>
        </authorList>
    </citation>
    <scope>IDENTIFICATION</scope>
</reference>
<dbReference type="CDD" id="cd08048">
    <property type="entry name" value="HFD_TAF11"/>
    <property type="match status" value="1"/>
</dbReference>
<feature type="domain" description="TAFII28-like protein" evidence="6">
    <location>
        <begin position="206"/>
        <end position="240"/>
    </location>
</feature>
<sequence length="412" mass="46758">MELNVYDGTVRDIIFTEDSVNRSTVFMSGGAAPILGLYTWGSGLFVNCSQDKTVRFWDLRLPQAINVVTANNKTASQVRSASTMQTPKEWNIESLLGELVESSDRDNMADSDTVEYAINRRHTRTANVQKSLDKHLGAEGMIIEKAPRKLKPRNLFADMTPPPDESAPAYSKEVANAEGESAFVGTVNGNHDYPHFKQQFQFAFRLLVANFSSSQLDRFECYRRSSFPRRKIRKVYATLCPQILLLYVCDICDGLWAVHYLQEEGGEWKTTGFGRLIHRFTRQTASDNVVIAVAGLAKLFVGDLAEEALDIQNRMNEGNEPLKPHHIDFAYEALRGKGLLFPIKPRRSPFLYMLHTVLACPQVLNPGITRHVGRKDFWMRKDTHQSSPRLLYGVHCNEFRRIHICPEDMTQA</sequence>
<organism evidence="8 9">
    <name type="scientific">Toxocara canis</name>
    <name type="common">Canine roundworm</name>
    <dbReference type="NCBI Taxonomy" id="6265"/>
    <lineage>
        <taxon>Eukaryota</taxon>
        <taxon>Metazoa</taxon>
        <taxon>Ecdysozoa</taxon>
        <taxon>Nematoda</taxon>
        <taxon>Chromadorea</taxon>
        <taxon>Rhabditida</taxon>
        <taxon>Spirurina</taxon>
        <taxon>Ascaridomorpha</taxon>
        <taxon>Ascaridoidea</taxon>
        <taxon>Toxocaridae</taxon>
        <taxon>Toxocara</taxon>
    </lineage>
</organism>
<keyword evidence="5" id="KW-0539">Nucleus</keyword>
<feature type="domain" description="TAFII28-like protein" evidence="6">
    <location>
        <begin position="274"/>
        <end position="332"/>
    </location>
</feature>
<gene>
    <name evidence="7" type="ORF">TCNE_LOCUS12373</name>
</gene>
<dbReference type="InterPro" id="IPR036322">
    <property type="entry name" value="WD40_repeat_dom_sf"/>
</dbReference>
<dbReference type="InterPro" id="IPR006809">
    <property type="entry name" value="TAFII28_dom"/>
</dbReference>